<organism evidence="1">
    <name type="scientific">Lepeophtheirus salmonis</name>
    <name type="common">Salmon louse</name>
    <name type="synonym">Caligus salmonis</name>
    <dbReference type="NCBI Taxonomy" id="72036"/>
    <lineage>
        <taxon>Eukaryota</taxon>
        <taxon>Metazoa</taxon>
        <taxon>Ecdysozoa</taxon>
        <taxon>Arthropoda</taxon>
        <taxon>Crustacea</taxon>
        <taxon>Multicrustacea</taxon>
        <taxon>Hexanauplia</taxon>
        <taxon>Copepoda</taxon>
        <taxon>Siphonostomatoida</taxon>
        <taxon>Caligidae</taxon>
        <taxon>Lepeophtheirus</taxon>
    </lineage>
</organism>
<dbReference type="AlphaFoldDB" id="A0A0K2ULQ6"/>
<reference evidence="1" key="1">
    <citation type="submission" date="2014-05" db="EMBL/GenBank/DDBJ databases">
        <authorList>
            <person name="Chronopoulou M."/>
        </authorList>
    </citation>
    <scope>NUCLEOTIDE SEQUENCE</scope>
    <source>
        <tissue evidence="1">Whole organism</tissue>
    </source>
</reference>
<evidence type="ECO:0000313" key="1">
    <source>
        <dbReference type="EMBL" id="CDW39199.1"/>
    </source>
</evidence>
<feature type="non-terminal residue" evidence="1">
    <location>
        <position position="1"/>
    </location>
</feature>
<name>A0A0K2ULQ6_LEPSM</name>
<dbReference type="EMBL" id="HACA01021838">
    <property type="protein sequence ID" value="CDW39199.1"/>
    <property type="molecule type" value="Transcribed_RNA"/>
</dbReference>
<accession>A0A0K2ULQ6</accession>
<protein>
    <submittedName>
        <fullName evidence="1">Uncharacterized protein</fullName>
    </submittedName>
</protein>
<sequence>GLCGNSLKDVIDERIHDAHGLGGYTSVGVDLFQDLVDVDSIGFFPLVGPFLSSRLGDVLLGFSCLLGGLSCRLGWHDCY</sequence>
<proteinExistence type="predicted"/>